<evidence type="ECO:0000313" key="2">
    <source>
        <dbReference type="EMBL" id="GLV54388.1"/>
    </source>
</evidence>
<sequence length="53" mass="5954">MEPEDVAMPFSFLYTTRQPLTQRGDETAGAETETQTSRDGIVRTDTEEDGDEE</sequence>
<gene>
    <name evidence="2" type="ORF">KDH_12350</name>
</gene>
<protein>
    <submittedName>
        <fullName evidence="2">Uncharacterized protein</fullName>
    </submittedName>
</protein>
<evidence type="ECO:0000256" key="1">
    <source>
        <dbReference type="SAM" id="MobiDB-lite"/>
    </source>
</evidence>
<name>A0ABQ6FJI8_9CHLR</name>
<reference evidence="2 3" key="1">
    <citation type="submission" date="2023-02" db="EMBL/GenBank/DDBJ databases">
        <title>Dictyobacter halimunensis sp. nov., a new member of the class Ktedonobacteria from forest soil in a geothermal area.</title>
        <authorList>
            <person name="Rachmania M.K."/>
            <person name="Ningsih F."/>
            <person name="Sakai Y."/>
            <person name="Yabe S."/>
            <person name="Yokota A."/>
            <person name="Sjamsuridzal W."/>
        </authorList>
    </citation>
    <scope>NUCLEOTIDE SEQUENCE [LARGE SCALE GENOMIC DNA]</scope>
    <source>
        <strain evidence="2 3">S3.2.2.5</strain>
    </source>
</reference>
<dbReference type="Proteomes" id="UP001344906">
    <property type="component" value="Unassembled WGS sequence"/>
</dbReference>
<proteinExistence type="predicted"/>
<accession>A0ABQ6FJI8</accession>
<organism evidence="2 3">
    <name type="scientific">Dictyobacter halimunensis</name>
    <dbReference type="NCBI Taxonomy" id="3026934"/>
    <lineage>
        <taxon>Bacteria</taxon>
        <taxon>Bacillati</taxon>
        <taxon>Chloroflexota</taxon>
        <taxon>Ktedonobacteria</taxon>
        <taxon>Ktedonobacterales</taxon>
        <taxon>Dictyobacteraceae</taxon>
        <taxon>Dictyobacter</taxon>
    </lineage>
</organism>
<feature type="region of interest" description="Disordered" evidence="1">
    <location>
        <begin position="1"/>
        <end position="53"/>
    </location>
</feature>
<dbReference type="RefSeq" id="WP_338248068.1">
    <property type="nucleotide sequence ID" value="NZ_BSRI01000001.1"/>
</dbReference>
<comment type="caution">
    <text evidence="2">The sequence shown here is derived from an EMBL/GenBank/DDBJ whole genome shotgun (WGS) entry which is preliminary data.</text>
</comment>
<keyword evidence="3" id="KW-1185">Reference proteome</keyword>
<dbReference type="EMBL" id="BSRI01000001">
    <property type="protein sequence ID" value="GLV54388.1"/>
    <property type="molecule type" value="Genomic_DNA"/>
</dbReference>
<evidence type="ECO:0000313" key="3">
    <source>
        <dbReference type="Proteomes" id="UP001344906"/>
    </source>
</evidence>